<comment type="subcellular location">
    <subcellularLocation>
        <location evidence="1">Cell membrane</location>
        <topology evidence="1">Multi-pass membrane protein</topology>
    </subcellularLocation>
</comment>
<feature type="transmembrane region" description="Helical" evidence="6">
    <location>
        <begin position="297"/>
        <end position="315"/>
    </location>
</feature>
<feature type="transmembrane region" description="Helical" evidence="6">
    <location>
        <begin position="20"/>
        <end position="42"/>
    </location>
</feature>
<keyword evidence="2" id="KW-0813">Transport</keyword>
<dbReference type="AlphaFoldDB" id="A0A8D5UCE7"/>
<dbReference type="SUPFAM" id="SSF103473">
    <property type="entry name" value="MFS general substrate transporter"/>
    <property type="match status" value="1"/>
</dbReference>
<dbReference type="InterPro" id="IPR052952">
    <property type="entry name" value="MFS-Transporter"/>
</dbReference>
<evidence type="ECO:0000313" key="9">
    <source>
        <dbReference type="Proteomes" id="UP000677436"/>
    </source>
</evidence>
<keyword evidence="4 6" id="KW-1133">Transmembrane helix</keyword>
<feature type="domain" description="Major facilitator superfamily (MFS) profile" evidence="7">
    <location>
        <begin position="21"/>
        <end position="411"/>
    </location>
</feature>
<accession>A0A8D5UCE7</accession>
<feature type="transmembrane region" description="Helical" evidence="6">
    <location>
        <begin position="89"/>
        <end position="105"/>
    </location>
</feature>
<protein>
    <submittedName>
        <fullName evidence="8">MFS transporter</fullName>
    </submittedName>
</protein>
<dbReference type="InterPro" id="IPR011701">
    <property type="entry name" value="MFS"/>
</dbReference>
<dbReference type="RefSeq" id="WP_212773904.1">
    <property type="nucleotide sequence ID" value="NZ_AP024601.1"/>
</dbReference>
<feature type="transmembrane region" description="Helical" evidence="6">
    <location>
        <begin position="321"/>
        <end position="347"/>
    </location>
</feature>
<dbReference type="Proteomes" id="UP000677436">
    <property type="component" value="Chromosome"/>
</dbReference>
<evidence type="ECO:0000256" key="3">
    <source>
        <dbReference type="ARBA" id="ARBA00022692"/>
    </source>
</evidence>
<evidence type="ECO:0000256" key="6">
    <source>
        <dbReference type="SAM" id="Phobius"/>
    </source>
</evidence>
<dbReference type="Pfam" id="PF07690">
    <property type="entry name" value="MFS_1"/>
    <property type="match status" value="1"/>
</dbReference>
<evidence type="ECO:0000256" key="5">
    <source>
        <dbReference type="ARBA" id="ARBA00023136"/>
    </source>
</evidence>
<dbReference type="InterPro" id="IPR020846">
    <property type="entry name" value="MFS_dom"/>
</dbReference>
<dbReference type="PANTHER" id="PTHR23527:SF1">
    <property type="entry name" value="BLL3282 PROTEIN"/>
    <property type="match status" value="1"/>
</dbReference>
<evidence type="ECO:0000256" key="1">
    <source>
        <dbReference type="ARBA" id="ARBA00004651"/>
    </source>
</evidence>
<dbReference type="PROSITE" id="PS50850">
    <property type="entry name" value="MFS"/>
    <property type="match status" value="1"/>
</dbReference>
<evidence type="ECO:0000256" key="2">
    <source>
        <dbReference type="ARBA" id="ARBA00022448"/>
    </source>
</evidence>
<feature type="transmembrane region" description="Helical" evidence="6">
    <location>
        <begin position="149"/>
        <end position="172"/>
    </location>
</feature>
<keyword evidence="3 6" id="KW-0812">Transmembrane</keyword>
<gene>
    <name evidence="8" type="ORF">JIR001_03230</name>
</gene>
<feature type="transmembrane region" description="Helical" evidence="6">
    <location>
        <begin position="387"/>
        <end position="405"/>
    </location>
</feature>
<dbReference type="Gene3D" id="1.20.1250.20">
    <property type="entry name" value="MFS general substrate transporter like domains"/>
    <property type="match status" value="2"/>
</dbReference>
<feature type="transmembrane region" description="Helical" evidence="6">
    <location>
        <begin position="62"/>
        <end position="82"/>
    </location>
</feature>
<keyword evidence="9" id="KW-1185">Reference proteome</keyword>
<reference evidence="8" key="1">
    <citation type="journal article" date="2013" name="Int. J. Syst. Evol. Microbiol.">
        <title>Polycladomyces abyssicola gen. nov., sp. nov., a thermophilic filamentous bacterium isolated from hemipelagic sediment.</title>
        <authorList>
            <person name="Tsubouchi T."/>
            <person name="Shimane Y."/>
            <person name="Mori K."/>
            <person name="Usui K."/>
            <person name="Hiraki T."/>
            <person name="Tame A."/>
            <person name="Uematsu K."/>
            <person name="Maruyama T."/>
            <person name="Hatada Y."/>
        </authorList>
    </citation>
    <scope>NUCLEOTIDE SEQUENCE</scope>
    <source>
        <strain evidence="8">JIR-001</strain>
    </source>
</reference>
<feature type="transmembrane region" description="Helical" evidence="6">
    <location>
        <begin position="178"/>
        <end position="198"/>
    </location>
</feature>
<feature type="transmembrane region" description="Helical" evidence="6">
    <location>
        <begin position="263"/>
        <end position="285"/>
    </location>
</feature>
<evidence type="ECO:0000259" key="7">
    <source>
        <dbReference type="PROSITE" id="PS50850"/>
    </source>
</evidence>
<reference evidence="8" key="2">
    <citation type="journal article" date="2021" name="Microbiol. Resour. Announc.">
        <title>Complete Genome Sequence of Polycladomyces abyssicola JIR-001T, Isolated from Hemipelagic Sediment in Deep Seawater.</title>
        <authorList>
            <person name="Tsubouchi T."/>
            <person name="Kaneko Y."/>
        </authorList>
    </citation>
    <scope>NUCLEOTIDE SEQUENCE</scope>
    <source>
        <strain evidence="8">JIR-001</strain>
    </source>
</reference>
<dbReference type="InterPro" id="IPR036259">
    <property type="entry name" value="MFS_trans_sf"/>
</dbReference>
<feature type="transmembrane region" description="Helical" evidence="6">
    <location>
        <begin position="228"/>
        <end position="251"/>
    </location>
</feature>
<sequence>MQLHSPLRKERSVAQPSSSYRWLILAVATWAQATSTLVTYGVGPLAAIWQKQWGLTAAQAGLLVSAVQVGPLFSMLLIGHALDRYGERWLVSLGACMLGMTFFLVSFTTHYLLLLLLLGIVGIWYGTAQPGGSKVILRWFPKKERGLAIGVRQAGIPIGGAIGGTLLPYLSLHFGWPSAVYAQSVLAVAGGLLFLALYREPQVFHEHQHQTNSRLRKKLKEITSNRKAVPILCTGVIMVTLQMVLVGHLMLFFGNEKKTGLVLAGQLLSTTLISGMVGRIVLAHISDRWWKGNRESALQLSIWASVFGITALIFLPAAPPIWSLFVLSAWLGFFGIGWFSSFLLAVAEQAPPHSEGLMVSYALTLNQVAIILAPAVFGWIADLQSYSFAWSLLILLLIGNGLLLAKKRKEEIG</sequence>
<dbReference type="GO" id="GO:0022857">
    <property type="term" value="F:transmembrane transporter activity"/>
    <property type="evidence" value="ECO:0007669"/>
    <property type="project" value="InterPro"/>
</dbReference>
<organism evidence="8 9">
    <name type="scientific">Polycladomyces abyssicola</name>
    <dbReference type="NCBI Taxonomy" id="1125966"/>
    <lineage>
        <taxon>Bacteria</taxon>
        <taxon>Bacillati</taxon>
        <taxon>Bacillota</taxon>
        <taxon>Bacilli</taxon>
        <taxon>Bacillales</taxon>
        <taxon>Thermoactinomycetaceae</taxon>
        <taxon>Polycladomyces</taxon>
    </lineage>
</organism>
<feature type="transmembrane region" description="Helical" evidence="6">
    <location>
        <begin position="359"/>
        <end position="381"/>
    </location>
</feature>
<dbReference type="CDD" id="cd17475">
    <property type="entry name" value="MFS_MT3072_like"/>
    <property type="match status" value="1"/>
</dbReference>
<dbReference type="PANTHER" id="PTHR23527">
    <property type="entry name" value="BLL3282 PROTEIN"/>
    <property type="match status" value="1"/>
</dbReference>
<keyword evidence="5 6" id="KW-0472">Membrane</keyword>
<evidence type="ECO:0000256" key="4">
    <source>
        <dbReference type="ARBA" id="ARBA00022989"/>
    </source>
</evidence>
<dbReference type="GO" id="GO:0005886">
    <property type="term" value="C:plasma membrane"/>
    <property type="evidence" value="ECO:0007669"/>
    <property type="project" value="UniProtKB-SubCell"/>
</dbReference>
<evidence type="ECO:0000313" key="8">
    <source>
        <dbReference type="EMBL" id="BCU80540.1"/>
    </source>
</evidence>
<dbReference type="EMBL" id="AP024601">
    <property type="protein sequence ID" value="BCU80540.1"/>
    <property type="molecule type" value="Genomic_DNA"/>
</dbReference>
<proteinExistence type="predicted"/>
<dbReference type="KEGG" id="pabs:JIR001_03230"/>
<name>A0A8D5UCE7_9BACL</name>
<feature type="transmembrane region" description="Helical" evidence="6">
    <location>
        <begin position="111"/>
        <end position="128"/>
    </location>
</feature>